<proteinExistence type="predicted"/>
<feature type="compositionally biased region" description="Low complexity" evidence="1">
    <location>
        <begin position="249"/>
        <end position="260"/>
    </location>
</feature>
<dbReference type="PANTHER" id="PTHR43745">
    <property type="entry name" value="NITROREDUCTASE MJ1384-RELATED"/>
    <property type="match status" value="1"/>
</dbReference>
<dbReference type="SUPFAM" id="SSF55469">
    <property type="entry name" value="FMN-dependent nitroreductase-like"/>
    <property type="match status" value="2"/>
</dbReference>
<dbReference type="InterPro" id="IPR020051">
    <property type="entry name" value="SagB-type_dehydrogenase"/>
</dbReference>
<evidence type="ECO:0000259" key="2">
    <source>
        <dbReference type="Pfam" id="PF00881"/>
    </source>
</evidence>
<dbReference type="Gene3D" id="3.40.109.10">
    <property type="entry name" value="NADH Oxidase"/>
    <property type="match status" value="2"/>
</dbReference>
<dbReference type="GO" id="GO:0016491">
    <property type="term" value="F:oxidoreductase activity"/>
    <property type="evidence" value="ECO:0007669"/>
    <property type="project" value="InterPro"/>
</dbReference>
<dbReference type="NCBIfam" id="TIGR03605">
    <property type="entry name" value="antibiot_sagB"/>
    <property type="match status" value="1"/>
</dbReference>
<dbReference type="CDD" id="cd02142">
    <property type="entry name" value="McbC_SagB-like_oxidoreductase"/>
    <property type="match status" value="1"/>
</dbReference>
<organism evidence="3 4">
    <name type="scientific">Paenibacillus athensensis</name>
    <dbReference type="NCBI Taxonomy" id="1967502"/>
    <lineage>
        <taxon>Bacteria</taxon>
        <taxon>Bacillati</taxon>
        <taxon>Bacillota</taxon>
        <taxon>Bacilli</taxon>
        <taxon>Bacillales</taxon>
        <taxon>Paenibacillaceae</taxon>
        <taxon>Paenibacillus</taxon>
    </lineage>
</organism>
<gene>
    <name evidence="3" type="ORF">B5M42_17655</name>
</gene>
<dbReference type="PANTHER" id="PTHR43745:SF2">
    <property type="entry name" value="NITROREDUCTASE MJ1384-RELATED"/>
    <property type="match status" value="1"/>
</dbReference>
<sequence>MMNPIMNVENDLLSLFQYFRGREYVGNRFDSSPRPERFKNYSGPYVRLKTSTFKGDLAPPPPLTGTGVLERILLPSFGVTSVKFYGHQSEMLWSFPSAGGCYPVETYVIVRSLSGVAPGIYYYSSLHTSLYKIGHEDQLDQLNDTLLPQDREADFYFVLTAIPWRSCWKYSYKGYRFSLIDTGHVMTNFQLVIRSLGMTHTAYTTLQSRKLKSLLRLDANEEAVALIAVKESISSQIDSASEHAGSTIGAAHGEPPEGAAQSAGIAVQPGAAATGASFPQIGLPAGVADHALSLRSATSEQPDANPFDWSPVAAFQKKVSATVSEPSAAWLAKHELPAEWNDYAKVLQLIIDRRSSSCYLPEELAYADFMQMVEFIRSLQFPLSSVYFSVHAVEDLVPGVYVYDSELRLIKSGDFRAASTRLCLDQEFVFESSVVFFFAVDASQVSEDNYYVYQQRLVDAGILGQMVYLKAQELGLGYSAIGGYYDFEVNETLQLPPHLHIVYAGTLGKDDPASVSKVKKDRYIINRPKENGAEASC</sequence>
<feature type="region of interest" description="Disordered" evidence="1">
    <location>
        <begin position="244"/>
        <end position="264"/>
    </location>
</feature>
<dbReference type="OrthoDB" id="9801593at2"/>
<feature type="domain" description="Nitroreductase" evidence="2">
    <location>
        <begin position="95"/>
        <end position="229"/>
    </location>
</feature>
<dbReference type="AlphaFoldDB" id="A0A4Y8PWG5"/>
<keyword evidence="4" id="KW-1185">Reference proteome</keyword>
<evidence type="ECO:0000313" key="3">
    <source>
        <dbReference type="EMBL" id="TFE85386.1"/>
    </source>
</evidence>
<dbReference type="InterPro" id="IPR029479">
    <property type="entry name" value="Nitroreductase"/>
</dbReference>
<comment type="caution">
    <text evidence="3">The sequence shown here is derived from an EMBL/GenBank/DDBJ whole genome shotgun (WGS) entry which is preliminary data.</text>
</comment>
<protein>
    <recommendedName>
        <fullName evidence="2">Nitroreductase domain-containing protein</fullName>
    </recommendedName>
</protein>
<dbReference type="RefSeq" id="WP_134755179.1">
    <property type="nucleotide sequence ID" value="NZ_MYFO02000010.1"/>
</dbReference>
<reference evidence="3 4" key="1">
    <citation type="submission" date="2017-03" db="EMBL/GenBank/DDBJ databases">
        <title>Isolation of Levoglucosan Utilizing Bacteria.</title>
        <authorList>
            <person name="Arya A.S."/>
        </authorList>
    </citation>
    <scope>NUCLEOTIDE SEQUENCE [LARGE SCALE GENOMIC DNA]</scope>
    <source>
        <strain evidence="3 4">MEC069</strain>
    </source>
</reference>
<dbReference type="InterPro" id="IPR000415">
    <property type="entry name" value="Nitroreductase-like"/>
</dbReference>
<dbReference type="Proteomes" id="UP000298246">
    <property type="component" value="Unassembled WGS sequence"/>
</dbReference>
<dbReference type="Pfam" id="PF00881">
    <property type="entry name" value="Nitroreductase"/>
    <property type="match status" value="2"/>
</dbReference>
<accession>A0A4Y8PWG5</accession>
<dbReference type="EMBL" id="MYFO01000026">
    <property type="protein sequence ID" value="TFE85386.1"/>
    <property type="molecule type" value="Genomic_DNA"/>
</dbReference>
<dbReference type="InterPro" id="IPR052544">
    <property type="entry name" value="Bacteriocin_Proc_Enz"/>
</dbReference>
<evidence type="ECO:0000313" key="4">
    <source>
        <dbReference type="Proteomes" id="UP000298246"/>
    </source>
</evidence>
<name>A0A4Y8PWG5_9BACL</name>
<feature type="domain" description="Nitroreductase" evidence="2">
    <location>
        <begin position="352"/>
        <end position="509"/>
    </location>
</feature>
<evidence type="ECO:0000256" key="1">
    <source>
        <dbReference type="SAM" id="MobiDB-lite"/>
    </source>
</evidence>